<accession>A0ABX6NCI8</accession>
<name>A0ABX6NCI8_9BACT</name>
<sequence length="112" mass="12560">MAYKVTVLIFIMVGGLLFYTMRSMVRFLTVAISMWLAAYLISVVAAGSVIFDAGIKSFVYYQYKIVGILMIAIFAINIPIYVANRKIFTVIHHFCALVLQLFVVMIPPALSI</sequence>
<feature type="transmembrane region" description="Helical" evidence="1">
    <location>
        <begin position="63"/>
        <end position="84"/>
    </location>
</feature>
<feature type="transmembrane region" description="Helical" evidence="1">
    <location>
        <begin position="90"/>
        <end position="110"/>
    </location>
</feature>
<evidence type="ECO:0000313" key="3">
    <source>
        <dbReference type="Proteomes" id="UP000503251"/>
    </source>
</evidence>
<organism evidence="2 3">
    <name type="scientific">Oceanidesulfovibrio marinus</name>
    <dbReference type="NCBI Taxonomy" id="370038"/>
    <lineage>
        <taxon>Bacteria</taxon>
        <taxon>Pseudomonadati</taxon>
        <taxon>Thermodesulfobacteriota</taxon>
        <taxon>Desulfovibrionia</taxon>
        <taxon>Desulfovibrionales</taxon>
        <taxon>Desulfovibrionaceae</taxon>
        <taxon>Oceanidesulfovibrio</taxon>
    </lineage>
</organism>
<keyword evidence="1" id="KW-1133">Transmembrane helix</keyword>
<evidence type="ECO:0000256" key="1">
    <source>
        <dbReference type="SAM" id="Phobius"/>
    </source>
</evidence>
<keyword evidence="1" id="KW-0812">Transmembrane</keyword>
<dbReference type="RefSeq" id="WP_171266596.1">
    <property type="nucleotide sequence ID" value="NZ_CP039543.1"/>
</dbReference>
<dbReference type="EMBL" id="CP039543">
    <property type="protein sequence ID" value="QJT08061.1"/>
    <property type="molecule type" value="Genomic_DNA"/>
</dbReference>
<gene>
    <name evidence="2" type="ORF">E8L03_03580</name>
</gene>
<keyword evidence="3" id="KW-1185">Reference proteome</keyword>
<reference evidence="2 3" key="1">
    <citation type="submission" date="2019-04" db="EMBL/GenBank/DDBJ databases">
        <title>Isolation and culture of sulfate reducing bacteria from the cold seep of the South China Sea.</title>
        <authorList>
            <person name="Sun C."/>
            <person name="Liu R."/>
        </authorList>
    </citation>
    <scope>NUCLEOTIDE SEQUENCE [LARGE SCALE GENOMIC DNA]</scope>
    <source>
        <strain evidence="2 3">CS1</strain>
    </source>
</reference>
<keyword evidence="1" id="KW-0472">Membrane</keyword>
<feature type="transmembrane region" description="Helical" evidence="1">
    <location>
        <begin position="5"/>
        <end position="21"/>
    </location>
</feature>
<dbReference type="Proteomes" id="UP000503251">
    <property type="component" value="Chromosome"/>
</dbReference>
<proteinExistence type="predicted"/>
<evidence type="ECO:0000313" key="2">
    <source>
        <dbReference type="EMBL" id="QJT08061.1"/>
    </source>
</evidence>
<feature type="transmembrane region" description="Helical" evidence="1">
    <location>
        <begin position="27"/>
        <end position="51"/>
    </location>
</feature>
<protein>
    <submittedName>
        <fullName evidence="2">Uncharacterized protein</fullName>
    </submittedName>
</protein>